<evidence type="ECO:0000259" key="2">
    <source>
        <dbReference type="Pfam" id="PF13472"/>
    </source>
</evidence>
<proteinExistence type="predicted"/>
<gene>
    <name evidence="3" type="ORF">SAMN04488524_1909</name>
</gene>
<evidence type="ECO:0000256" key="1">
    <source>
        <dbReference type="SAM" id="SignalP"/>
    </source>
</evidence>
<organism evidence="3 4">
    <name type="scientific">Pedobacter africanus</name>
    <dbReference type="NCBI Taxonomy" id="151894"/>
    <lineage>
        <taxon>Bacteria</taxon>
        <taxon>Pseudomonadati</taxon>
        <taxon>Bacteroidota</taxon>
        <taxon>Sphingobacteriia</taxon>
        <taxon>Sphingobacteriales</taxon>
        <taxon>Sphingobacteriaceae</taxon>
        <taxon>Pedobacter</taxon>
    </lineage>
</organism>
<dbReference type="SUPFAM" id="SSF52266">
    <property type="entry name" value="SGNH hydrolase"/>
    <property type="match status" value="1"/>
</dbReference>
<dbReference type="InterPro" id="IPR013830">
    <property type="entry name" value="SGNH_hydro"/>
</dbReference>
<dbReference type="RefSeq" id="WP_084238084.1">
    <property type="nucleotide sequence ID" value="NZ_FWXT01000001.1"/>
</dbReference>
<dbReference type="Pfam" id="PF13472">
    <property type="entry name" value="Lipase_GDSL_2"/>
    <property type="match status" value="1"/>
</dbReference>
<dbReference type="InterPro" id="IPR036514">
    <property type="entry name" value="SGNH_hydro_sf"/>
</dbReference>
<evidence type="ECO:0000313" key="4">
    <source>
        <dbReference type="Proteomes" id="UP000192756"/>
    </source>
</evidence>
<accession>A0A1W2B4D0</accession>
<dbReference type="PANTHER" id="PTHR30383">
    <property type="entry name" value="THIOESTERASE 1/PROTEASE 1/LYSOPHOSPHOLIPASE L1"/>
    <property type="match status" value="1"/>
</dbReference>
<dbReference type="PANTHER" id="PTHR30383:SF5">
    <property type="entry name" value="SGNH HYDROLASE-TYPE ESTERASE DOMAIN-CONTAINING PROTEIN"/>
    <property type="match status" value="1"/>
</dbReference>
<dbReference type="Proteomes" id="UP000192756">
    <property type="component" value="Unassembled WGS sequence"/>
</dbReference>
<dbReference type="STRING" id="151894.SAMN04488524_1909"/>
<dbReference type="AlphaFoldDB" id="A0A1W2B4D0"/>
<dbReference type="EMBL" id="FWXT01000001">
    <property type="protein sequence ID" value="SMC67845.1"/>
    <property type="molecule type" value="Genomic_DNA"/>
</dbReference>
<evidence type="ECO:0000313" key="3">
    <source>
        <dbReference type="EMBL" id="SMC67845.1"/>
    </source>
</evidence>
<keyword evidence="4" id="KW-1185">Reference proteome</keyword>
<dbReference type="OrthoDB" id="9790057at2"/>
<dbReference type="InterPro" id="IPR051532">
    <property type="entry name" value="Ester_Hydrolysis_Enzymes"/>
</dbReference>
<feature type="domain" description="SGNH hydrolase-type esterase" evidence="2">
    <location>
        <begin position="62"/>
        <end position="205"/>
    </location>
</feature>
<dbReference type="Gene3D" id="3.40.50.1110">
    <property type="entry name" value="SGNH hydrolase"/>
    <property type="match status" value="1"/>
</dbReference>
<sequence length="217" mass="25050">MKKLALILFLLTAFVISKGQNTPFYKDIQYFKKQDSIDFPPKKAILFIGSSTFTKWKDVNTYFPGHTIINRGFGGSSLPDVIRYVEDIVYPYHPRQVVIYCGENDFTGGASAEAVVERVGQLLKLIRKKYPRIQVTYISIKPSPSREKYWTLMREANARIAMMISKMKRTSYINTYDAMFNADGNIRSDIFLSDNLHMNAKGYAIWAKIMQPYLINR</sequence>
<keyword evidence="1" id="KW-0732">Signal</keyword>
<protein>
    <submittedName>
        <fullName evidence="3">Lysophospholipase L1</fullName>
    </submittedName>
</protein>
<feature type="chain" id="PRO_5012213050" evidence="1">
    <location>
        <begin position="20"/>
        <end position="217"/>
    </location>
</feature>
<name>A0A1W2B4D0_9SPHI</name>
<reference evidence="4" key="1">
    <citation type="submission" date="2017-04" db="EMBL/GenBank/DDBJ databases">
        <authorList>
            <person name="Varghese N."/>
            <person name="Submissions S."/>
        </authorList>
    </citation>
    <scope>NUCLEOTIDE SEQUENCE [LARGE SCALE GENOMIC DNA]</scope>
    <source>
        <strain evidence="4">DSM 12126</strain>
    </source>
</reference>
<feature type="signal peptide" evidence="1">
    <location>
        <begin position="1"/>
        <end position="19"/>
    </location>
</feature>
<dbReference type="GO" id="GO:0004622">
    <property type="term" value="F:phosphatidylcholine lysophospholipase activity"/>
    <property type="evidence" value="ECO:0007669"/>
    <property type="project" value="TreeGrafter"/>
</dbReference>